<dbReference type="PROSITE" id="PS00211">
    <property type="entry name" value="ABC_TRANSPORTER_1"/>
    <property type="match status" value="1"/>
</dbReference>
<dbReference type="PANTHER" id="PTHR43023">
    <property type="entry name" value="PROTEIN TRIGALACTOSYLDIACYLGLYCEROL 3, CHLOROPLASTIC"/>
    <property type="match status" value="1"/>
</dbReference>
<dbReference type="InterPro" id="IPR003593">
    <property type="entry name" value="AAA+_ATPase"/>
</dbReference>
<reference evidence="5 6" key="1">
    <citation type="submission" date="2019-03" db="EMBL/GenBank/DDBJ databases">
        <title>Genomics of glacier-inhabiting Cryobacterium strains.</title>
        <authorList>
            <person name="Liu Q."/>
            <person name="Xin Y.-H."/>
        </authorList>
    </citation>
    <scope>NUCLEOTIDE SEQUENCE [LARGE SCALE GENOMIC DNA]</scope>
    <source>
        <strain evidence="5 6">TMT4-23</strain>
    </source>
</reference>
<evidence type="ECO:0000313" key="5">
    <source>
        <dbReference type="EMBL" id="TFD01995.1"/>
    </source>
</evidence>
<dbReference type="SUPFAM" id="SSF52540">
    <property type="entry name" value="P-loop containing nucleoside triphosphate hydrolases"/>
    <property type="match status" value="1"/>
</dbReference>
<dbReference type="SMART" id="SM00382">
    <property type="entry name" value="AAA"/>
    <property type="match status" value="1"/>
</dbReference>
<dbReference type="EMBL" id="SOGJ01000003">
    <property type="protein sequence ID" value="TFD01995.1"/>
    <property type="molecule type" value="Genomic_DNA"/>
</dbReference>
<accession>A0ABY2JAK2</accession>
<dbReference type="PANTHER" id="PTHR43023:SF3">
    <property type="entry name" value="PROTEIN TRIGALACTOSYLDIACYLGLYCEROL 3, CHLOROPLASTIC"/>
    <property type="match status" value="1"/>
</dbReference>
<dbReference type="Gene3D" id="3.40.50.300">
    <property type="entry name" value="P-loop containing nucleotide triphosphate hydrolases"/>
    <property type="match status" value="1"/>
</dbReference>
<dbReference type="InterPro" id="IPR017871">
    <property type="entry name" value="ABC_transporter-like_CS"/>
</dbReference>
<dbReference type="PROSITE" id="PS50893">
    <property type="entry name" value="ABC_TRANSPORTER_2"/>
    <property type="match status" value="1"/>
</dbReference>
<gene>
    <name evidence="5" type="ORF">E3O65_00260</name>
</gene>
<keyword evidence="6" id="KW-1185">Reference proteome</keyword>
<evidence type="ECO:0000259" key="4">
    <source>
        <dbReference type="PROSITE" id="PS50893"/>
    </source>
</evidence>
<dbReference type="GO" id="GO:0005524">
    <property type="term" value="F:ATP binding"/>
    <property type="evidence" value="ECO:0007669"/>
    <property type="project" value="UniProtKB-KW"/>
</dbReference>
<feature type="domain" description="ABC transporter" evidence="4">
    <location>
        <begin position="32"/>
        <end position="241"/>
    </location>
</feature>
<keyword evidence="3 5" id="KW-0067">ATP-binding</keyword>
<evidence type="ECO:0000256" key="3">
    <source>
        <dbReference type="ARBA" id="ARBA00022840"/>
    </source>
</evidence>
<protein>
    <submittedName>
        <fullName evidence="5">ATP-binding cassette domain-containing protein</fullName>
    </submittedName>
</protein>
<keyword evidence="2" id="KW-0547">Nucleotide-binding</keyword>
<dbReference type="Proteomes" id="UP000298355">
    <property type="component" value="Unassembled WGS sequence"/>
</dbReference>
<dbReference type="InterPro" id="IPR027417">
    <property type="entry name" value="P-loop_NTPase"/>
</dbReference>
<proteinExistence type="predicted"/>
<comment type="caution">
    <text evidence="5">The sequence shown here is derived from an EMBL/GenBank/DDBJ whole genome shotgun (WGS) entry which is preliminary data.</text>
</comment>
<evidence type="ECO:0000256" key="2">
    <source>
        <dbReference type="ARBA" id="ARBA00022741"/>
    </source>
</evidence>
<keyword evidence="1" id="KW-0813">Transport</keyword>
<organism evidence="5 6">
    <name type="scientific">Cryobacterium breve</name>
    <dbReference type="NCBI Taxonomy" id="1259258"/>
    <lineage>
        <taxon>Bacteria</taxon>
        <taxon>Bacillati</taxon>
        <taxon>Actinomycetota</taxon>
        <taxon>Actinomycetes</taxon>
        <taxon>Micrococcales</taxon>
        <taxon>Microbacteriaceae</taxon>
        <taxon>Cryobacterium</taxon>
    </lineage>
</organism>
<name>A0ABY2JAK2_9MICO</name>
<dbReference type="InterPro" id="IPR003439">
    <property type="entry name" value="ABC_transporter-like_ATP-bd"/>
</dbReference>
<evidence type="ECO:0000256" key="1">
    <source>
        <dbReference type="ARBA" id="ARBA00022448"/>
    </source>
</evidence>
<dbReference type="Pfam" id="PF00005">
    <property type="entry name" value="ABC_tran"/>
    <property type="match status" value="1"/>
</dbReference>
<evidence type="ECO:0000313" key="6">
    <source>
        <dbReference type="Proteomes" id="UP000298355"/>
    </source>
</evidence>
<sequence length="241" mass="25616">MRSGVHRCRHRRVVNPPRSVDSITQRAVQVFIDVENASKSFGPLIVLKDFSCTIASGRVTALVGPSGSGKSTLLAAMAGFQRLDSGTIRYRHPNGTTDLPNAQRIAWVPQGANSLGARSALDNVLLSALASGRDLTSAREIAHAQLQKVGLGDKAHVLARHLSGGELQRVGFARALAAEKPIIFADEPTSSLDAANTFQIAELLLSLREIASIVVATHDPILVEAAQDVVQVRREHGAVSA</sequence>